<evidence type="ECO:0000256" key="1">
    <source>
        <dbReference type="SAM" id="Phobius"/>
    </source>
</evidence>
<feature type="transmembrane region" description="Helical" evidence="1">
    <location>
        <begin position="292"/>
        <end position="312"/>
    </location>
</feature>
<feature type="transmembrane region" description="Helical" evidence="1">
    <location>
        <begin position="193"/>
        <end position="212"/>
    </location>
</feature>
<keyword evidence="1" id="KW-1133">Transmembrane helix</keyword>
<protein>
    <submittedName>
        <fullName evidence="2">Uncharacterized protein</fullName>
    </submittedName>
</protein>
<feature type="transmembrane region" description="Helical" evidence="1">
    <location>
        <begin position="153"/>
        <end position="173"/>
    </location>
</feature>
<reference evidence="2 3" key="1">
    <citation type="submission" date="2014-11" db="EMBL/GenBank/DDBJ databases">
        <title>Symbiosis island explosion on the genome of extra-slow-growing strains of soybean bradyrhizobia with massive insertion sequences.</title>
        <authorList>
            <person name="Iida T."/>
            <person name="Minamisawa K."/>
        </authorList>
    </citation>
    <scope>NUCLEOTIDE SEQUENCE [LARGE SCALE GENOMIC DNA]</scope>
    <source>
        <strain evidence="2 3">NK6</strain>
    </source>
</reference>
<dbReference type="Pfam" id="PF13687">
    <property type="entry name" value="DUF4153"/>
    <property type="match status" value="1"/>
</dbReference>
<feature type="transmembrane region" description="Helical" evidence="1">
    <location>
        <begin position="353"/>
        <end position="373"/>
    </location>
</feature>
<accession>A0A0E4FTY3</accession>
<feature type="transmembrane region" description="Helical" evidence="1">
    <location>
        <begin position="253"/>
        <end position="272"/>
    </location>
</feature>
<feature type="transmembrane region" description="Helical" evidence="1">
    <location>
        <begin position="324"/>
        <end position="341"/>
    </location>
</feature>
<dbReference type="Proteomes" id="UP000063308">
    <property type="component" value="Chromosome"/>
</dbReference>
<feature type="transmembrane region" description="Helical" evidence="1">
    <location>
        <begin position="94"/>
        <end position="111"/>
    </location>
</feature>
<evidence type="ECO:0000313" key="2">
    <source>
        <dbReference type="EMBL" id="BAR55537.1"/>
    </source>
</evidence>
<proteinExistence type="predicted"/>
<organism evidence="2 3">
    <name type="scientific">Bradyrhizobium diazoefficiens</name>
    <dbReference type="NCBI Taxonomy" id="1355477"/>
    <lineage>
        <taxon>Bacteria</taxon>
        <taxon>Pseudomonadati</taxon>
        <taxon>Pseudomonadota</taxon>
        <taxon>Alphaproteobacteria</taxon>
        <taxon>Hyphomicrobiales</taxon>
        <taxon>Nitrobacteraceae</taxon>
        <taxon>Bradyrhizobium</taxon>
    </lineage>
</organism>
<keyword evidence="1" id="KW-0472">Membrane</keyword>
<gene>
    <name evidence="2" type="ORF">NK6_2356</name>
</gene>
<name>A0A0E4FTY3_9BRAD</name>
<keyword evidence="1" id="KW-0812">Transmembrane</keyword>
<evidence type="ECO:0000313" key="3">
    <source>
        <dbReference type="Proteomes" id="UP000063308"/>
    </source>
</evidence>
<dbReference type="AlphaFoldDB" id="A0A0E4FTY3"/>
<feature type="transmembrane region" description="Helical" evidence="1">
    <location>
        <begin position="385"/>
        <end position="404"/>
    </location>
</feature>
<feature type="transmembrane region" description="Helical" evidence="1">
    <location>
        <begin position="45"/>
        <end position="63"/>
    </location>
</feature>
<dbReference type="EMBL" id="AP014685">
    <property type="protein sequence ID" value="BAR55537.1"/>
    <property type="molecule type" value="Genomic_DNA"/>
</dbReference>
<dbReference type="InterPro" id="IPR025291">
    <property type="entry name" value="DUF4153"/>
</dbReference>
<sequence length="528" mass="56940">MDMTSLASTIAADIQPIRHSSIPAKLGCALALAALADWLFYGERIGLSLTLFATAMACVSALSNHAALDLRRAMIAAAILVAGLVPAVEELNTLSFLILITALAIALLVATNPETTEFTERARALRNFFLLGPFRFFLDALQVFNMSAFTRGIALWLLPVALGTVFVALFAAANPVIEQWVSLLNPKILLEYVSVPRVLFWTTMLALVWPFIHVRWRRRKVVTTTDADGPVPPPLPPLVPAEFVGPSAILRSLILFNLLFAAQSILDGIYLWGHVALPDNLTYAWYAHRGAYPLIATALLAAAFVLVAMRPGGPAEKSKVIRPLVYLWVGQNVLLVASSILRLDLYVGIYMLTYWRIAAFIWMGLVALGLILIVARIALDQSNRWLVGANLIALTIVLYTASLVNFDAFIADYNVAHSREASGNGVQIDINYLLTLGPQALPARHRQGDLAAARQPRELPCVAPRPPCRTATSGSGLAELGLSKLAAPAQAGGAGEEPAGRVSGEFTWRIAFSSSTTRATSARSSGSP</sequence>